<name>A0AAV7MDB0_PLEWA</name>
<dbReference type="Gene3D" id="3.30.70.270">
    <property type="match status" value="1"/>
</dbReference>
<keyword evidence="2" id="KW-1185">Reference proteome</keyword>
<dbReference type="Proteomes" id="UP001066276">
    <property type="component" value="Chromosome 10"/>
</dbReference>
<comment type="caution">
    <text evidence="1">The sequence shown here is derived from an EMBL/GenBank/DDBJ whole genome shotgun (WGS) entry which is preliminary data.</text>
</comment>
<dbReference type="EMBL" id="JANPWB010000014">
    <property type="protein sequence ID" value="KAJ1101745.1"/>
    <property type="molecule type" value="Genomic_DNA"/>
</dbReference>
<gene>
    <name evidence="1" type="ORF">NDU88_006809</name>
</gene>
<evidence type="ECO:0008006" key="3">
    <source>
        <dbReference type="Google" id="ProtNLM"/>
    </source>
</evidence>
<dbReference type="InterPro" id="IPR043502">
    <property type="entry name" value="DNA/RNA_pol_sf"/>
</dbReference>
<evidence type="ECO:0000313" key="1">
    <source>
        <dbReference type="EMBL" id="KAJ1101745.1"/>
    </source>
</evidence>
<dbReference type="InterPro" id="IPR043128">
    <property type="entry name" value="Rev_trsase/Diguanyl_cyclase"/>
</dbReference>
<sequence length="144" mass="16070">MDLLGAFPIWRPSASPFSISTTLHAYVVRTRVDFRVRVRVLQDSRQRPPLSCGDAVGNVGTMPYGSSLQVQKHDICIGLSRLQRIVESLFNDLPGPRCLQDDVLMYGHDVESHERTLAVVLSILMDKGVTLKTQKCKVEVDCMA</sequence>
<protein>
    <recommendedName>
        <fullName evidence="3">Reverse transcriptase domain-containing protein</fullName>
    </recommendedName>
</protein>
<reference evidence="1" key="1">
    <citation type="journal article" date="2022" name="bioRxiv">
        <title>Sequencing and chromosome-scale assembly of the giantPleurodeles waltlgenome.</title>
        <authorList>
            <person name="Brown T."/>
            <person name="Elewa A."/>
            <person name="Iarovenko S."/>
            <person name="Subramanian E."/>
            <person name="Araus A.J."/>
            <person name="Petzold A."/>
            <person name="Susuki M."/>
            <person name="Suzuki K.-i.T."/>
            <person name="Hayashi T."/>
            <person name="Toyoda A."/>
            <person name="Oliveira C."/>
            <person name="Osipova E."/>
            <person name="Leigh N.D."/>
            <person name="Simon A."/>
            <person name="Yun M.H."/>
        </authorList>
    </citation>
    <scope>NUCLEOTIDE SEQUENCE</scope>
    <source>
        <strain evidence="1">20211129_DDA</strain>
        <tissue evidence="1">Liver</tissue>
    </source>
</reference>
<proteinExistence type="predicted"/>
<dbReference type="AlphaFoldDB" id="A0AAV7MDB0"/>
<dbReference type="SUPFAM" id="SSF56672">
    <property type="entry name" value="DNA/RNA polymerases"/>
    <property type="match status" value="1"/>
</dbReference>
<evidence type="ECO:0000313" key="2">
    <source>
        <dbReference type="Proteomes" id="UP001066276"/>
    </source>
</evidence>
<organism evidence="1 2">
    <name type="scientific">Pleurodeles waltl</name>
    <name type="common">Iberian ribbed newt</name>
    <dbReference type="NCBI Taxonomy" id="8319"/>
    <lineage>
        <taxon>Eukaryota</taxon>
        <taxon>Metazoa</taxon>
        <taxon>Chordata</taxon>
        <taxon>Craniata</taxon>
        <taxon>Vertebrata</taxon>
        <taxon>Euteleostomi</taxon>
        <taxon>Amphibia</taxon>
        <taxon>Batrachia</taxon>
        <taxon>Caudata</taxon>
        <taxon>Salamandroidea</taxon>
        <taxon>Salamandridae</taxon>
        <taxon>Pleurodelinae</taxon>
        <taxon>Pleurodeles</taxon>
    </lineage>
</organism>
<accession>A0AAV7MDB0</accession>